<gene>
    <name evidence="1" type="ORF">ENU30_06325</name>
</gene>
<reference evidence="1" key="1">
    <citation type="journal article" date="2020" name="mSystems">
        <title>Genome- and Community-Level Interaction Insights into Carbon Utilization and Element Cycling Functions of Hydrothermarchaeota in Hydrothermal Sediment.</title>
        <authorList>
            <person name="Zhou Z."/>
            <person name="Liu Y."/>
            <person name="Xu W."/>
            <person name="Pan J."/>
            <person name="Luo Z.H."/>
            <person name="Li M."/>
        </authorList>
    </citation>
    <scope>NUCLEOTIDE SEQUENCE [LARGE SCALE GENOMIC DNA]</scope>
    <source>
        <strain evidence="1">SpSt-657</strain>
    </source>
</reference>
<accession>A0A7J3JR50</accession>
<dbReference type="AlphaFoldDB" id="A0A7J3JR50"/>
<comment type="caution">
    <text evidence="1">The sequence shown here is derived from an EMBL/GenBank/DDBJ whole genome shotgun (WGS) entry which is preliminary data.</text>
</comment>
<dbReference type="EMBL" id="DTBZ01000117">
    <property type="protein sequence ID" value="HGQ18570.1"/>
    <property type="molecule type" value="Genomic_DNA"/>
</dbReference>
<proteinExistence type="predicted"/>
<name>A0A7J3JR50_9CREN</name>
<protein>
    <submittedName>
        <fullName evidence="1">Uncharacterized protein</fullName>
    </submittedName>
</protein>
<sequence length="339" mass="40092">MYSIERPNYIHVGFGKPYTRSFHITLCTESTSTCIKRGYYYGYTIAANIASDVFDNIFMDIVKGKPINVYRYSNRIYYVYTYSDSLWRFLELLRELIYKMYRYCKTDECIYYIVNDIVNRCGVYPESCSNAVERWLGYIDRIIRRYSNAGRKALYTRFSQRTRLYRAKLYHYFPTIATIPIYRVNSIYYSSCIDESMNILRRFYSNNVAHRYSDRICSTTHAYIFATTDLFAITPSNVEASYGEDCIIKFGDQHVFIDDCDENEKHVVFKLINANAKNNMIYRVNWVSVLGLDKYSNQIFLHYIPPTLLLHSVKICREWLLGLVDDFGVKNDGYILIEV</sequence>
<organism evidence="1">
    <name type="scientific">Ignisphaera aggregans</name>
    <dbReference type="NCBI Taxonomy" id="334771"/>
    <lineage>
        <taxon>Archaea</taxon>
        <taxon>Thermoproteota</taxon>
        <taxon>Thermoprotei</taxon>
        <taxon>Desulfurococcales</taxon>
        <taxon>Desulfurococcaceae</taxon>
        <taxon>Ignisphaera</taxon>
    </lineage>
</organism>
<evidence type="ECO:0000313" key="1">
    <source>
        <dbReference type="EMBL" id="HGQ18570.1"/>
    </source>
</evidence>